<organism evidence="1 2">
    <name type="scientific">Bradyrhizobium erythrophlei</name>
    <dbReference type="NCBI Taxonomy" id="1437360"/>
    <lineage>
        <taxon>Bacteria</taxon>
        <taxon>Pseudomonadati</taxon>
        <taxon>Pseudomonadota</taxon>
        <taxon>Alphaproteobacteria</taxon>
        <taxon>Hyphomicrobiales</taxon>
        <taxon>Nitrobacteraceae</taxon>
        <taxon>Bradyrhizobium</taxon>
    </lineage>
</organism>
<name>A0A1M5TEY4_9BRAD</name>
<reference evidence="1 2" key="1">
    <citation type="submission" date="2016-11" db="EMBL/GenBank/DDBJ databases">
        <authorList>
            <person name="Jaros S."/>
            <person name="Januszkiewicz K."/>
            <person name="Wedrychowicz H."/>
        </authorList>
    </citation>
    <scope>NUCLEOTIDE SEQUENCE [LARGE SCALE GENOMIC DNA]</scope>
    <source>
        <strain evidence="1 2">GAS138</strain>
    </source>
</reference>
<protein>
    <submittedName>
        <fullName evidence="1">O-methyltransferase</fullName>
    </submittedName>
</protein>
<dbReference type="Pfam" id="PF05711">
    <property type="entry name" value="TylF"/>
    <property type="match status" value="1"/>
</dbReference>
<dbReference type="SUPFAM" id="SSF53335">
    <property type="entry name" value="S-adenosyl-L-methionine-dependent methyltransferases"/>
    <property type="match status" value="1"/>
</dbReference>
<sequence>MSEQESYLSLLKRCLTASIYDQSGWQMIEGPMVHQTGVVAALKRSVVSALAKRGIRLVRTTAMNPVHRDQGLDWPLFGFTMAGTKRLENLQSCVETCLRETVPGDFVETGVWRGGSCILAKAIFHAHGENDRTVWCCDSFEGMPAAGANDLAIDKTSDFSDRAFITVSQGTVEDNFRKFGLLDDKVRFLKGWFCDTLPTAPIKTISVLRMDGDLYQSTVDTLNNLYRKVSPGGFIIVDDYYSWKGCKQAVDEFRERHGIKDKIVDIDPHAVFWRKQ</sequence>
<gene>
    <name evidence="1" type="ORF">SAMN05443248_4987</name>
</gene>
<dbReference type="InterPro" id="IPR008884">
    <property type="entry name" value="TylF_MeTrfase"/>
</dbReference>
<dbReference type="PANTHER" id="PTHR40036">
    <property type="entry name" value="MACROCIN O-METHYLTRANSFERASE"/>
    <property type="match status" value="1"/>
</dbReference>
<dbReference type="EMBL" id="LT670817">
    <property type="protein sequence ID" value="SHH49266.1"/>
    <property type="molecule type" value="Genomic_DNA"/>
</dbReference>
<dbReference type="GO" id="GO:0032259">
    <property type="term" value="P:methylation"/>
    <property type="evidence" value="ECO:0007669"/>
    <property type="project" value="UniProtKB-KW"/>
</dbReference>
<keyword evidence="1" id="KW-0808">Transferase</keyword>
<dbReference type="RefSeq" id="WP_172842634.1">
    <property type="nucleotide sequence ID" value="NZ_LT670817.1"/>
</dbReference>
<dbReference type="Gene3D" id="3.40.50.150">
    <property type="entry name" value="Vaccinia Virus protein VP39"/>
    <property type="match status" value="1"/>
</dbReference>
<dbReference type="AlphaFoldDB" id="A0A1M5TEY4"/>
<evidence type="ECO:0000313" key="1">
    <source>
        <dbReference type="EMBL" id="SHH49266.1"/>
    </source>
</evidence>
<dbReference type="Proteomes" id="UP000189796">
    <property type="component" value="Chromosome I"/>
</dbReference>
<dbReference type="GO" id="GO:0008168">
    <property type="term" value="F:methyltransferase activity"/>
    <property type="evidence" value="ECO:0007669"/>
    <property type="project" value="UniProtKB-KW"/>
</dbReference>
<keyword evidence="1" id="KW-0489">Methyltransferase</keyword>
<accession>A0A1M5TEY4</accession>
<dbReference type="PANTHER" id="PTHR40036:SF1">
    <property type="entry name" value="MACROCIN O-METHYLTRANSFERASE"/>
    <property type="match status" value="1"/>
</dbReference>
<evidence type="ECO:0000313" key="2">
    <source>
        <dbReference type="Proteomes" id="UP000189796"/>
    </source>
</evidence>
<dbReference type="InterPro" id="IPR029063">
    <property type="entry name" value="SAM-dependent_MTases_sf"/>
</dbReference>
<proteinExistence type="predicted"/>